<comment type="caution">
    <text evidence="2">The sequence shown here is derived from an EMBL/GenBank/DDBJ whole genome shotgun (WGS) entry which is preliminary data.</text>
</comment>
<proteinExistence type="predicted"/>
<feature type="region of interest" description="Disordered" evidence="1">
    <location>
        <begin position="63"/>
        <end position="106"/>
    </location>
</feature>
<accession>A0ABD0RGP1</accession>
<dbReference type="Proteomes" id="UP001529510">
    <property type="component" value="Unassembled WGS sequence"/>
</dbReference>
<keyword evidence="3" id="KW-1185">Reference proteome</keyword>
<feature type="region of interest" description="Disordered" evidence="1">
    <location>
        <begin position="1"/>
        <end position="24"/>
    </location>
</feature>
<sequence length="106" mass="11357">YKNPNHHRRAGGNAGHGAPWTRPVLVRKGPTAHPVLKGGPSVPKSAPVKISSTEFQQKMCVKATNTKDSSEDNSPSVSCQEVSASGKDGKVTTGSTQSEEQWFVYH</sequence>
<reference evidence="2 3" key="1">
    <citation type="submission" date="2024-05" db="EMBL/GenBank/DDBJ databases">
        <title>Genome sequencing and assembly of Indian major carp, Cirrhinus mrigala (Hamilton, 1822).</title>
        <authorList>
            <person name="Mohindra V."/>
            <person name="Chowdhury L.M."/>
            <person name="Lal K."/>
            <person name="Jena J.K."/>
        </authorList>
    </citation>
    <scope>NUCLEOTIDE SEQUENCE [LARGE SCALE GENOMIC DNA]</scope>
    <source>
        <strain evidence="2">CM1030</strain>
        <tissue evidence="2">Blood</tissue>
    </source>
</reference>
<organism evidence="2 3">
    <name type="scientific">Cirrhinus mrigala</name>
    <name type="common">Mrigala</name>
    <dbReference type="NCBI Taxonomy" id="683832"/>
    <lineage>
        <taxon>Eukaryota</taxon>
        <taxon>Metazoa</taxon>
        <taxon>Chordata</taxon>
        <taxon>Craniata</taxon>
        <taxon>Vertebrata</taxon>
        <taxon>Euteleostomi</taxon>
        <taxon>Actinopterygii</taxon>
        <taxon>Neopterygii</taxon>
        <taxon>Teleostei</taxon>
        <taxon>Ostariophysi</taxon>
        <taxon>Cypriniformes</taxon>
        <taxon>Cyprinidae</taxon>
        <taxon>Labeoninae</taxon>
        <taxon>Labeonini</taxon>
        <taxon>Cirrhinus</taxon>
    </lineage>
</organism>
<dbReference type="EMBL" id="JAMKFB020000003">
    <property type="protein sequence ID" value="KAL0196670.1"/>
    <property type="molecule type" value="Genomic_DNA"/>
</dbReference>
<gene>
    <name evidence="2" type="ORF">M9458_005210</name>
</gene>
<dbReference type="AlphaFoldDB" id="A0ABD0RGP1"/>
<protein>
    <recommendedName>
        <fullName evidence="4">Prolactin receptor</fullName>
    </recommendedName>
</protein>
<evidence type="ECO:0000313" key="2">
    <source>
        <dbReference type="EMBL" id="KAL0196670.1"/>
    </source>
</evidence>
<evidence type="ECO:0000256" key="1">
    <source>
        <dbReference type="SAM" id="MobiDB-lite"/>
    </source>
</evidence>
<evidence type="ECO:0008006" key="4">
    <source>
        <dbReference type="Google" id="ProtNLM"/>
    </source>
</evidence>
<feature type="compositionally biased region" description="Polar residues" evidence="1">
    <location>
        <begin position="63"/>
        <end position="83"/>
    </location>
</feature>
<feature type="non-terminal residue" evidence="2">
    <location>
        <position position="1"/>
    </location>
</feature>
<feature type="compositionally biased region" description="Basic residues" evidence="1">
    <location>
        <begin position="1"/>
        <end position="10"/>
    </location>
</feature>
<name>A0ABD0RGP1_CIRMR</name>
<evidence type="ECO:0000313" key="3">
    <source>
        <dbReference type="Proteomes" id="UP001529510"/>
    </source>
</evidence>